<sequence>MAAGIPVTLNIYDVSGHPILKNANKLFRAVGAGAYHAAVEINGEEWSYGGCDEGTGVFTCSPRQCEAHSFRESIPMGHTVLTKEEIDAALESLSDSWRGPDYDILRHNCCHYSNDMLRVLGLPSAPTWVTRSADHAAKVVTPVEETIAEGKMSRGAEDDGYKFGDISRGIVASGKASRGAAAEEGYKFGDFTRGFISKLTG</sequence>
<comment type="similarity">
    <text evidence="1">Belongs to the DeSI family.</text>
</comment>
<dbReference type="GO" id="GO:0006508">
    <property type="term" value="P:proteolysis"/>
    <property type="evidence" value="ECO:0007669"/>
    <property type="project" value="UniProtKB-KW"/>
</dbReference>
<dbReference type="InterPro" id="IPR042266">
    <property type="entry name" value="PPPDE_sf"/>
</dbReference>
<dbReference type="GO" id="GO:0016579">
    <property type="term" value="P:protein deubiquitination"/>
    <property type="evidence" value="ECO:0007669"/>
    <property type="project" value="TreeGrafter"/>
</dbReference>
<evidence type="ECO:0000313" key="5">
    <source>
        <dbReference type="Proteomes" id="UP000186817"/>
    </source>
</evidence>
<dbReference type="OMA" id="CCHYSND"/>
<gene>
    <name evidence="4" type="primary">desi2</name>
    <name evidence="4" type="ORF">AK812_SmicGene26411</name>
</gene>
<comment type="caution">
    <text evidence="4">The sequence shown here is derived from an EMBL/GenBank/DDBJ whole genome shotgun (WGS) entry which is preliminary data.</text>
</comment>
<evidence type="ECO:0000256" key="1">
    <source>
        <dbReference type="ARBA" id="ARBA00008140"/>
    </source>
</evidence>
<keyword evidence="3" id="KW-0378">Hydrolase</keyword>
<name>A0A1Q9D9D0_SYMMI</name>
<dbReference type="SMART" id="SM01179">
    <property type="entry name" value="DUF862"/>
    <property type="match status" value="1"/>
</dbReference>
<accession>A0A1Q9D9D0</accession>
<evidence type="ECO:0000256" key="3">
    <source>
        <dbReference type="ARBA" id="ARBA00022801"/>
    </source>
</evidence>
<evidence type="ECO:0000256" key="2">
    <source>
        <dbReference type="ARBA" id="ARBA00022670"/>
    </source>
</evidence>
<organism evidence="4 5">
    <name type="scientific">Symbiodinium microadriaticum</name>
    <name type="common">Dinoflagellate</name>
    <name type="synonym">Zooxanthella microadriatica</name>
    <dbReference type="NCBI Taxonomy" id="2951"/>
    <lineage>
        <taxon>Eukaryota</taxon>
        <taxon>Sar</taxon>
        <taxon>Alveolata</taxon>
        <taxon>Dinophyceae</taxon>
        <taxon>Suessiales</taxon>
        <taxon>Symbiodiniaceae</taxon>
        <taxon>Symbiodinium</taxon>
    </lineage>
</organism>
<proteinExistence type="inferred from homology"/>
<protein>
    <submittedName>
        <fullName evidence="4">Desumoylating isopeptidase 2</fullName>
    </submittedName>
</protein>
<dbReference type="Pfam" id="PF05903">
    <property type="entry name" value="Peptidase_C97"/>
    <property type="match status" value="1"/>
</dbReference>
<dbReference type="OrthoDB" id="412286at2759"/>
<dbReference type="AlphaFoldDB" id="A0A1Q9D9D0"/>
<evidence type="ECO:0000313" key="4">
    <source>
        <dbReference type="EMBL" id="OLP91833.1"/>
    </source>
</evidence>
<keyword evidence="5" id="KW-1185">Reference proteome</keyword>
<dbReference type="PANTHER" id="PTHR12378:SF80">
    <property type="entry name" value="IP06716P-RELATED"/>
    <property type="match status" value="1"/>
</dbReference>
<dbReference type="InterPro" id="IPR008580">
    <property type="entry name" value="PPPDE_dom"/>
</dbReference>
<reference evidence="4 5" key="1">
    <citation type="submission" date="2016-02" db="EMBL/GenBank/DDBJ databases">
        <title>Genome analysis of coral dinoflagellate symbionts highlights evolutionary adaptations to a symbiotic lifestyle.</title>
        <authorList>
            <person name="Aranda M."/>
            <person name="Li Y."/>
            <person name="Liew Y.J."/>
            <person name="Baumgarten S."/>
            <person name="Simakov O."/>
            <person name="Wilson M."/>
            <person name="Piel J."/>
            <person name="Ashoor H."/>
            <person name="Bougouffa S."/>
            <person name="Bajic V.B."/>
            <person name="Ryu T."/>
            <person name="Ravasi T."/>
            <person name="Bayer T."/>
            <person name="Micklem G."/>
            <person name="Kim H."/>
            <person name="Bhak J."/>
            <person name="Lajeunesse T.C."/>
            <person name="Voolstra C.R."/>
        </authorList>
    </citation>
    <scope>NUCLEOTIDE SEQUENCE [LARGE SCALE GENOMIC DNA]</scope>
    <source>
        <strain evidence="4 5">CCMP2467</strain>
    </source>
</reference>
<keyword evidence="2" id="KW-0645">Protease</keyword>
<dbReference type="Proteomes" id="UP000186817">
    <property type="component" value="Unassembled WGS sequence"/>
</dbReference>
<dbReference type="PANTHER" id="PTHR12378">
    <property type="entry name" value="DESUMOYLATING ISOPEPTIDASE"/>
    <property type="match status" value="1"/>
</dbReference>
<dbReference type="PROSITE" id="PS51858">
    <property type="entry name" value="PPPDE"/>
    <property type="match status" value="1"/>
</dbReference>
<dbReference type="Gene3D" id="3.90.1720.30">
    <property type="entry name" value="PPPDE domains"/>
    <property type="match status" value="1"/>
</dbReference>
<dbReference type="EMBL" id="LSRX01000647">
    <property type="protein sequence ID" value="OLP91833.1"/>
    <property type="molecule type" value="Genomic_DNA"/>
</dbReference>
<dbReference type="GO" id="GO:0101005">
    <property type="term" value="F:deubiquitinase activity"/>
    <property type="evidence" value="ECO:0007669"/>
    <property type="project" value="TreeGrafter"/>
</dbReference>